<sequence length="153" mass="16614">MGGNRAPSRTELIDYLVRQVEIRVLDPAEILLGESDALAELRVWTASKAAGWAGELLGGDDDAAMRTVMRLLMALYPDDGPFDPPAEWWRTPLGRVVVRRVGHPVAASVSYATAGAMLGVSRQFVHDLVVRGRLERHPDGGVSTASVRERAKA</sequence>
<dbReference type="RefSeq" id="WP_106246822.1">
    <property type="nucleotide sequence ID" value="NZ_PVZC01000004.1"/>
</dbReference>
<dbReference type="OrthoDB" id="4546154at2"/>
<protein>
    <submittedName>
        <fullName evidence="1">Uncharacterized protein</fullName>
    </submittedName>
</protein>
<dbReference type="AlphaFoldDB" id="A0A2T0Q5N4"/>
<comment type="caution">
    <text evidence="1">The sequence shown here is derived from an EMBL/GenBank/DDBJ whole genome shotgun (WGS) entry which is preliminary data.</text>
</comment>
<dbReference type="EMBL" id="PVZC01000004">
    <property type="protein sequence ID" value="PRX99080.1"/>
    <property type="molecule type" value="Genomic_DNA"/>
</dbReference>
<proteinExistence type="predicted"/>
<accession>A0A2T0Q5N4</accession>
<reference evidence="1 2" key="1">
    <citation type="submission" date="2018-03" db="EMBL/GenBank/DDBJ databases">
        <title>Genomic Encyclopedia of Archaeal and Bacterial Type Strains, Phase II (KMG-II): from individual species to whole genera.</title>
        <authorList>
            <person name="Goeker M."/>
        </authorList>
    </citation>
    <scope>NUCLEOTIDE SEQUENCE [LARGE SCALE GENOMIC DNA]</scope>
    <source>
        <strain evidence="1 2">DSM 45601</strain>
    </source>
</reference>
<organism evidence="1 2">
    <name type="scientific">Allonocardiopsis opalescens</name>
    <dbReference type="NCBI Taxonomy" id="1144618"/>
    <lineage>
        <taxon>Bacteria</taxon>
        <taxon>Bacillati</taxon>
        <taxon>Actinomycetota</taxon>
        <taxon>Actinomycetes</taxon>
        <taxon>Streptosporangiales</taxon>
        <taxon>Allonocardiopsis</taxon>
    </lineage>
</organism>
<gene>
    <name evidence="1" type="ORF">CLV72_104660</name>
</gene>
<keyword evidence="2" id="KW-1185">Reference proteome</keyword>
<name>A0A2T0Q5N4_9ACTN</name>
<evidence type="ECO:0000313" key="2">
    <source>
        <dbReference type="Proteomes" id="UP000237846"/>
    </source>
</evidence>
<evidence type="ECO:0000313" key="1">
    <source>
        <dbReference type="EMBL" id="PRX99080.1"/>
    </source>
</evidence>
<dbReference type="Proteomes" id="UP000237846">
    <property type="component" value="Unassembled WGS sequence"/>
</dbReference>